<dbReference type="GO" id="GO:0000981">
    <property type="term" value="F:DNA-binding transcription factor activity, RNA polymerase II-specific"/>
    <property type="evidence" value="ECO:0007669"/>
    <property type="project" value="InterPro"/>
</dbReference>
<dbReference type="PROSITE" id="PS00463">
    <property type="entry name" value="ZN2_CY6_FUNGAL_1"/>
    <property type="match status" value="1"/>
</dbReference>
<dbReference type="EMBL" id="QPFP01000031">
    <property type="protein sequence ID" value="TEB28714.1"/>
    <property type="molecule type" value="Genomic_DNA"/>
</dbReference>
<dbReference type="Gene3D" id="4.10.240.10">
    <property type="entry name" value="Zn(2)-C6 fungal-type DNA-binding domain"/>
    <property type="match status" value="1"/>
</dbReference>
<dbReference type="OrthoDB" id="39175at2759"/>
<dbReference type="Pfam" id="PF00172">
    <property type="entry name" value="Zn_clus"/>
    <property type="match status" value="1"/>
</dbReference>
<dbReference type="PROSITE" id="PS50048">
    <property type="entry name" value="ZN2_CY6_FUNGAL_2"/>
    <property type="match status" value="1"/>
</dbReference>
<evidence type="ECO:0000259" key="2">
    <source>
        <dbReference type="PROSITE" id="PS50048"/>
    </source>
</evidence>
<name>A0A4Y7T430_COPMI</name>
<dbReference type="InterPro" id="IPR036864">
    <property type="entry name" value="Zn2-C6_fun-type_DNA-bd_sf"/>
</dbReference>
<gene>
    <name evidence="3" type="ORF">FA13DRAFT_778974</name>
</gene>
<proteinExistence type="predicted"/>
<evidence type="ECO:0000256" key="1">
    <source>
        <dbReference type="SAM" id="MobiDB-lite"/>
    </source>
</evidence>
<dbReference type="STRING" id="71717.A0A4Y7T430"/>
<dbReference type="InterPro" id="IPR001138">
    <property type="entry name" value="Zn2Cys6_DnaBD"/>
</dbReference>
<dbReference type="AlphaFoldDB" id="A0A4Y7T430"/>
<reference evidence="3 4" key="1">
    <citation type="journal article" date="2019" name="Nat. Ecol. Evol.">
        <title>Megaphylogeny resolves global patterns of mushroom evolution.</title>
        <authorList>
            <person name="Varga T."/>
            <person name="Krizsan K."/>
            <person name="Foldi C."/>
            <person name="Dima B."/>
            <person name="Sanchez-Garcia M."/>
            <person name="Sanchez-Ramirez S."/>
            <person name="Szollosi G.J."/>
            <person name="Szarkandi J.G."/>
            <person name="Papp V."/>
            <person name="Albert L."/>
            <person name="Andreopoulos W."/>
            <person name="Angelini C."/>
            <person name="Antonin V."/>
            <person name="Barry K.W."/>
            <person name="Bougher N.L."/>
            <person name="Buchanan P."/>
            <person name="Buyck B."/>
            <person name="Bense V."/>
            <person name="Catcheside P."/>
            <person name="Chovatia M."/>
            <person name="Cooper J."/>
            <person name="Damon W."/>
            <person name="Desjardin D."/>
            <person name="Finy P."/>
            <person name="Geml J."/>
            <person name="Haridas S."/>
            <person name="Hughes K."/>
            <person name="Justo A."/>
            <person name="Karasinski D."/>
            <person name="Kautmanova I."/>
            <person name="Kiss B."/>
            <person name="Kocsube S."/>
            <person name="Kotiranta H."/>
            <person name="LaButti K.M."/>
            <person name="Lechner B.E."/>
            <person name="Liimatainen K."/>
            <person name="Lipzen A."/>
            <person name="Lukacs Z."/>
            <person name="Mihaltcheva S."/>
            <person name="Morgado L.N."/>
            <person name="Niskanen T."/>
            <person name="Noordeloos M.E."/>
            <person name="Ohm R.A."/>
            <person name="Ortiz-Santana B."/>
            <person name="Ovrebo C."/>
            <person name="Racz N."/>
            <person name="Riley R."/>
            <person name="Savchenko A."/>
            <person name="Shiryaev A."/>
            <person name="Soop K."/>
            <person name="Spirin V."/>
            <person name="Szebenyi C."/>
            <person name="Tomsovsky M."/>
            <person name="Tulloss R.E."/>
            <person name="Uehling J."/>
            <person name="Grigoriev I.V."/>
            <person name="Vagvolgyi C."/>
            <person name="Papp T."/>
            <person name="Martin F.M."/>
            <person name="Miettinen O."/>
            <person name="Hibbett D.S."/>
            <person name="Nagy L.G."/>
        </authorList>
    </citation>
    <scope>NUCLEOTIDE SEQUENCE [LARGE SCALE GENOMIC DNA]</scope>
    <source>
        <strain evidence="3 4">FP101781</strain>
    </source>
</reference>
<organism evidence="3 4">
    <name type="scientific">Coprinellus micaceus</name>
    <name type="common">Glistening ink-cap mushroom</name>
    <name type="synonym">Coprinus micaceus</name>
    <dbReference type="NCBI Taxonomy" id="71717"/>
    <lineage>
        <taxon>Eukaryota</taxon>
        <taxon>Fungi</taxon>
        <taxon>Dikarya</taxon>
        <taxon>Basidiomycota</taxon>
        <taxon>Agaricomycotina</taxon>
        <taxon>Agaricomycetes</taxon>
        <taxon>Agaricomycetidae</taxon>
        <taxon>Agaricales</taxon>
        <taxon>Agaricineae</taxon>
        <taxon>Psathyrellaceae</taxon>
        <taxon>Coprinellus</taxon>
    </lineage>
</organism>
<comment type="caution">
    <text evidence="3">The sequence shown here is derived from an EMBL/GenBank/DDBJ whole genome shotgun (WGS) entry which is preliminary data.</text>
</comment>
<feature type="region of interest" description="Disordered" evidence="1">
    <location>
        <begin position="1"/>
        <end position="22"/>
    </location>
</feature>
<accession>A0A4Y7T430</accession>
<dbReference type="SUPFAM" id="SSF57701">
    <property type="entry name" value="Zn2/Cys6 DNA-binding domain"/>
    <property type="match status" value="1"/>
</dbReference>
<feature type="domain" description="Zn(2)-C6 fungal-type" evidence="2">
    <location>
        <begin position="37"/>
        <end position="72"/>
    </location>
</feature>
<dbReference type="GO" id="GO:0008270">
    <property type="term" value="F:zinc ion binding"/>
    <property type="evidence" value="ECO:0007669"/>
    <property type="project" value="InterPro"/>
</dbReference>
<keyword evidence="4" id="KW-1185">Reference proteome</keyword>
<dbReference type="Proteomes" id="UP000298030">
    <property type="component" value="Unassembled WGS sequence"/>
</dbReference>
<sequence>MKRKYASKTLGPGPTSPGQPASQALKRLLDPKKPKMACYFCRDRKIACGNPGEGALDRTCDQCRKRQLPCAYSTQSRRGIRSDKKKDTGAN</sequence>
<protein>
    <recommendedName>
        <fullName evidence="2">Zn(2)-C6 fungal-type domain-containing protein</fullName>
    </recommendedName>
</protein>
<evidence type="ECO:0000313" key="3">
    <source>
        <dbReference type="EMBL" id="TEB28714.1"/>
    </source>
</evidence>
<evidence type="ECO:0000313" key="4">
    <source>
        <dbReference type="Proteomes" id="UP000298030"/>
    </source>
</evidence>